<reference evidence="1 2" key="2">
    <citation type="submission" date="2018-11" db="EMBL/GenBank/DDBJ databases">
        <authorList>
            <consortium name="Pathogen Informatics"/>
        </authorList>
    </citation>
    <scope>NUCLEOTIDE SEQUENCE [LARGE SCALE GENOMIC DNA]</scope>
    <source>
        <strain evidence="1 2">Egypt</strain>
    </source>
</reference>
<accession>A0A183ATL4</accession>
<keyword evidence="2" id="KW-1185">Reference proteome</keyword>
<evidence type="ECO:0000313" key="1">
    <source>
        <dbReference type="EMBL" id="VDP86839.1"/>
    </source>
</evidence>
<dbReference type="OrthoDB" id="8037279at2759"/>
<dbReference type="AlphaFoldDB" id="A0A183ATL4"/>
<name>A0A183ATL4_9TREM</name>
<protein>
    <submittedName>
        <fullName evidence="3">RT_RNaseH_2 domain-containing protein</fullName>
    </submittedName>
</protein>
<dbReference type="InterPro" id="IPR008042">
    <property type="entry name" value="Retrotrans_Pao"/>
</dbReference>
<dbReference type="Proteomes" id="UP000272942">
    <property type="component" value="Unassembled WGS sequence"/>
</dbReference>
<proteinExistence type="predicted"/>
<dbReference type="Pfam" id="PF05380">
    <property type="entry name" value="Peptidase_A17"/>
    <property type="match status" value="1"/>
</dbReference>
<evidence type="ECO:0000313" key="2">
    <source>
        <dbReference type="Proteomes" id="UP000272942"/>
    </source>
</evidence>
<dbReference type="WBParaSite" id="ECPE_0001033101-mRNA-1">
    <property type="protein sequence ID" value="ECPE_0001033101-mRNA-1"/>
    <property type="gene ID" value="ECPE_0001033101"/>
</dbReference>
<sequence>MLGKRVQLEEMEELMASDFGSDRAATLVQLVCQDQATKLALAVAWDLERDEVCFHVRPMTKGFTRGNILSYVSSFCDPVGYIPPMTILPKLVLQSLCKRKLDWDEEISGGKLNLWKKWFDTTPNLERFSIPRCIRLLGMSSCPFQLHVFIDASEAAYDGGLPGPR</sequence>
<gene>
    <name evidence="1" type="ORF">ECPE_LOCUS10299</name>
</gene>
<dbReference type="PANTHER" id="PTHR47331">
    <property type="entry name" value="PHD-TYPE DOMAIN-CONTAINING PROTEIN"/>
    <property type="match status" value="1"/>
</dbReference>
<dbReference type="EMBL" id="UZAN01048851">
    <property type="protein sequence ID" value="VDP86839.1"/>
    <property type="molecule type" value="Genomic_DNA"/>
</dbReference>
<evidence type="ECO:0000313" key="3">
    <source>
        <dbReference type="WBParaSite" id="ECPE_0001033101-mRNA-1"/>
    </source>
</evidence>
<reference evidence="3" key="1">
    <citation type="submission" date="2016-06" db="UniProtKB">
        <authorList>
            <consortium name="WormBaseParasite"/>
        </authorList>
    </citation>
    <scope>IDENTIFICATION</scope>
</reference>
<organism evidence="3">
    <name type="scientific">Echinostoma caproni</name>
    <dbReference type="NCBI Taxonomy" id="27848"/>
    <lineage>
        <taxon>Eukaryota</taxon>
        <taxon>Metazoa</taxon>
        <taxon>Spiralia</taxon>
        <taxon>Lophotrochozoa</taxon>
        <taxon>Platyhelminthes</taxon>
        <taxon>Trematoda</taxon>
        <taxon>Digenea</taxon>
        <taxon>Plagiorchiida</taxon>
        <taxon>Echinostomata</taxon>
        <taxon>Echinostomatoidea</taxon>
        <taxon>Echinostomatidae</taxon>
        <taxon>Echinostoma</taxon>
    </lineage>
</organism>